<proteinExistence type="predicted"/>
<protein>
    <submittedName>
        <fullName evidence="2">Uncharacterized protein</fullName>
    </submittedName>
</protein>
<accession>A0A6H0S5T2</accession>
<reference evidence="2 3" key="1">
    <citation type="submission" date="2019-04" db="EMBL/GenBank/DDBJ databases">
        <title>Draft, Whole-Genome Sequence of the Anthracene-degrading Mycobacterium frederiksbergense LB501T, Isolated from a Polycyclic Aromatic Hydrocarbon (PAH)-Contaminated Soil.</title>
        <authorList>
            <person name="Augelletti F."/>
        </authorList>
    </citation>
    <scope>NUCLEOTIDE SEQUENCE [LARGE SCALE GENOMIC DNA]</scope>
    <source>
        <strain evidence="2 3">LB 501T</strain>
    </source>
</reference>
<evidence type="ECO:0000313" key="2">
    <source>
        <dbReference type="EMBL" id="QIV81695.1"/>
    </source>
</evidence>
<keyword evidence="3" id="KW-1185">Reference proteome</keyword>
<feature type="transmembrane region" description="Helical" evidence="1">
    <location>
        <begin position="15"/>
        <end position="36"/>
    </location>
</feature>
<keyword evidence="1" id="KW-1133">Transmembrane helix</keyword>
<dbReference type="Proteomes" id="UP000501849">
    <property type="component" value="Chromosome"/>
</dbReference>
<dbReference type="EMBL" id="CP038799">
    <property type="protein sequence ID" value="QIV81695.1"/>
    <property type="molecule type" value="Genomic_DNA"/>
</dbReference>
<name>A0A6H0S5T2_9MYCO</name>
<gene>
    <name evidence="2" type="ORF">EXE63_12895</name>
</gene>
<dbReference type="AlphaFoldDB" id="A0A6H0S5T2"/>
<evidence type="ECO:0000313" key="3">
    <source>
        <dbReference type="Proteomes" id="UP000501849"/>
    </source>
</evidence>
<evidence type="ECO:0000256" key="1">
    <source>
        <dbReference type="SAM" id="Phobius"/>
    </source>
</evidence>
<dbReference type="RefSeq" id="WP_131805313.1">
    <property type="nucleotide sequence ID" value="NZ_CP038799.1"/>
</dbReference>
<dbReference type="KEGG" id="mfre:EXE63_12895"/>
<keyword evidence="1" id="KW-0472">Membrane</keyword>
<organism evidence="2 3">
    <name type="scientific">Mycolicibacterium frederiksbergense</name>
    <dbReference type="NCBI Taxonomy" id="117567"/>
    <lineage>
        <taxon>Bacteria</taxon>
        <taxon>Bacillati</taxon>
        <taxon>Actinomycetota</taxon>
        <taxon>Actinomycetes</taxon>
        <taxon>Mycobacteriales</taxon>
        <taxon>Mycobacteriaceae</taxon>
        <taxon>Mycolicibacterium</taxon>
    </lineage>
</organism>
<keyword evidence="1" id="KW-0812">Transmembrane</keyword>
<sequence length="59" mass="6251">MSAPPVILMATDVGLWMALPAFVPAFVVAGVVAFVIRRDRRRPPDPLVPEAPPSAAEGQ</sequence>